<comment type="caution">
    <text evidence="2">The sequence shown here is derived from an EMBL/GenBank/DDBJ whole genome shotgun (WGS) entry which is preliminary data.</text>
</comment>
<organism evidence="2 3">
    <name type="scientific">Flaviaesturariibacter amylovorans</name>
    <dbReference type="NCBI Taxonomy" id="1084520"/>
    <lineage>
        <taxon>Bacteria</taxon>
        <taxon>Pseudomonadati</taxon>
        <taxon>Bacteroidota</taxon>
        <taxon>Chitinophagia</taxon>
        <taxon>Chitinophagales</taxon>
        <taxon>Chitinophagaceae</taxon>
        <taxon>Flaviaestuariibacter</taxon>
    </lineage>
</organism>
<protein>
    <recommendedName>
        <fullName evidence="1">Lipocalin-like domain-containing protein</fullName>
    </recommendedName>
</protein>
<dbReference type="EMBL" id="BAABGY010000026">
    <property type="protein sequence ID" value="GAA4345294.1"/>
    <property type="molecule type" value="Genomic_DNA"/>
</dbReference>
<evidence type="ECO:0000313" key="3">
    <source>
        <dbReference type="Proteomes" id="UP001501725"/>
    </source>
</evidence>
<name>A0ABP8HVI6_9BACT</name>
<accession>A0ABP8HVI6</accession>
<keyword evidence="3" id="KW-1185">Reference proteome</keyword>
<feature type="domain" description="Lipocalin-like" evidence="1">
    <location>
        <begin position="29"/>
        <end position="109"/>
    </location>
</feature>
<dbReference type="Pfam" id="PF13648">
    <property type="entry name" value="Lipocalin_4"/>
    <property type="match status" value="1"/>
</dbReference>
<dbReference type="Proteomes" id="UP001501725">
    <property type="component" value="Unassembled WGS sequence"/>
</dbReference>
<sequence>MRTEILTLCMTLITCAGNAQSETALIKQKWILVSATADVSTDLNNRGTASTDLFAQYPPCSTDDIYHFKDKGVFINDENKEICQLPKTYTGSWSIKNNDSIRINFGRQNLIMTFKMVRVSKTDMLLRTRQSLKSGAADVLYSFRRID</sequence>
<gene>
    <name evidence="2" type="ORF">GCM10023184_47100</name>
</gene>
<evidence type="ECO:0000313" key="2">
    <source>
        <dbReference type="EMBL" id="GAA4345294.1"/>
    </source>
</evidence>
<proteinExistence type="predicted"/>
<reference evidence="3" key="1">
    <citation type="journal article" date="2019" name="Int. J. Syst. Evol. Microbiol.">
        <title>The Global Catalogue of Microorganisms (GCM) 10K type strain sequencing project: providing services to taxonomists for standard genome sequencing and annotation.</title>
        <authorList>
            <consortium name="The Broad Institute Genomics Platform"/>
            <consortium name="The Broad Institute Genome Sequencing Center for Infectious Disease"/>
            <person name="Wu L."/>
            <person name="Ma J."/>
        </authorList>
    </citation>
    <scope>NUCLEOTIDE SEQUENCE [LARGE SCALE GENOMIC DNA]</scope>
    <source>
        <strain evidence="3">JCM 17919</strain>
    </source>
</reference>
<dbReference type="InterPro" id="IPR024311">
    <property type="entry name" value="Lipocalin-like"/>
</dbReference>
<evidence type="ECO:0000259" key="1">
    <source>
        <dbReference type="Pfam" id="PF13648"/>
    </source>
</evidence>